<dbReference type="AlphaFoldDB" id="A0A193GMQ2"/>
<dbReference type="InterPro" id="IPR041705">
    <property type="entry name" value="PIN_Sll0205"/>
</dbReference>
<dbReference type="PANTHER" id="PTHR36173">
    <property type="entry name" value="RIBONUCLEASE VAPC16-RELATED"/>
    <property type="match status" value="1"/>
</dbReference>
<organism evidence="2 3">
    <name type="scientific">Bordetella flabilis</name>
    <dbReference type="NCBI Taxonomy" id="463014"/>
    <lineage>
        <taxon>Bacteria</taxon>
        <taxon>Pseudomonadati</taxon>
        <taxon>Pseudomonadota</taxon>
        <taxon>Betaproteobacteria</taxon>
        <taxon>Burkholderiales</taxon>
        <taxon>Alcaligenaceae</taxon>
        <taxon>Bordetella</taxon>
    </lineage>
</organism>
<dbReference type="CDD" id="cd09872">
    <property type="entry name" value="PIN_Sll0205-like"/>
    <property type="match status" value="1"/>
</dbReference>
<evidence type="ECO:0000313" key="3">
    <source>
        <dbReference type="Proteomes" id="UP000091926"/>
    </source>
</evidence>
<protein>
    <submittedName>
        <fullName evidence="2">Twitching motility protein PilT</fullName>
    </submittedName>
</protein>
<reference evidence="2 3" key="1">
    <citation type="submission" date="2016-06" db="EMBL/GenBank/DDBJ databases">
        <title>Complete genome sequences of Bordetella bronchialis and Bordetella flabilis.</title>
        <authorList>
            <person name="LiPuma J.J."/>
            <person name="Spilker T."/>
        </authorList>
    </citation>
    <scope>NUCLEOTIDE SEQUENCE [LARGE SCALE GENOMIC DNA]</scope>
    <source>
        <strain evidence="2 3">AU10664</strain>
    </source>
</reference>
<dbReference type="InterPro" id="IPR002716">
    <property type="entry name" value="PIN_dom"/>
</dbReference>
<evidence type="ECO:0000313" key="2">
    <source>
        <dbReference type="EMBL" id="ANN80604.1"/>
    </source>
</evidence>
<evidence type="ECO:0000259" key="1">
    <source>
        <dbReference type="Pfam" id="PF01850"/>
    </source>
</evidence>
<dbReference type="Proteomes" id="UP000091926">
    <property type="component" value="Chromosome"/>
</dbReference>
<name>A0A193GMQ2_9BORD</name>
<proteinExistence type="predicted"/>
<sequence>MIVLDTHALIWWVSGDPQLGANAKAAIAGARRDGQILLSAITAWEIAMLVRGGRLDLTQDVMTWLDTVADLPMVRFVPVDARISVQSVDLPGQFHKDPADRIIVATARHFGVPLVTADLRIRDYPHVQSIW</sequence>
<dbReference type="InterPro" id="IPR029060">
    <property type="entry name" value="PIN-like_dom_sf"/>
</dbReference>
<dbReference type="OrthoDB" id="9798990at2"/>
<dbReference type="STRING" id="463014.BAU07_18775"/>
<dbReference type="Pfam" id="PF01850">
    <property type="entry name" value="PIN"/>
    <property type="match status" value="1"/>
</dbReference>
<accession>A0A193GMQ2</accession>
<gene>
    <name evidence="2" type="ORF">BAU07_18775</name>
</gene>
<feature type="domain" description="PIN" evidence="1">
    <location>
        <begin position="2"/>
        <end position="125"/>
    </location>
</feature>
<dbReference type="SUPFAM" id="SSF88723">
    <property type="entry name" value="PIN domain-like"/>
    <property type="match status" value="1"/>
</dbReference>
<dbReference type="Gene3D" id="3.40.50.1010">
    <property type="entry name" value="5'-nuclease"/>
    <property type="match status" value="1"/>
</dbReference>
<dbReference type="InterPro" id="IPR052919">
    <property type="entry name" value="TA_system_RNase"/>
</dbReference>
<dbReference type="EMBL" id="CP016172">
    <property type="protein sequence ID" value="ANN80604.1"/>
    <property type="molecule type" value="Genomic_DNA"/>
</dbReference>
<dbReference type="KEGG" id="bfz:BAU07_18775"/>
<keyword evidence="3" id="KW-1185">Reference proteome</keyword>
<dbReference type="RefSeq" id="WP_066665551.1">
    <property type="nucleotide sequence ID" value="NZ_CBCSCL010000012.1"/>
</dbReference>
<dbReference type="PANTHER" id="PTHR36173:SF1">
    <property type="entry name" value="RIBONUCLEASE VAPC22"/>
    <property type="match status" value="1"/>
</dbReference>